<reference evidence="1" key="2">
    <citation type="journal article" date="2015" name="Data Brief">
        <title>Shoot transcriptome of the giant reed, Arundo donax.</title>
        <authorList>
            <person name="Barrero R.A."/>
            <person name="Guerrero F.D."/>
            <person name="Moolhuijzen P."/>
            <person name="Goolsby J.A."/>
            <person name="Tidwell J."/>
            <person name="Bellgard S.E."/>
            <person name="Bellgard M.I."/>
        </authorList>
    </citation>
    <scope>NUCLEOTIDE SEQUENCE</scope>
    <source>
        <tissue evidence="1">Shoot tissue taken approximately 20 cm above the soil surface</tissue>
    </source>
</reference>
<name>A0A0A9B3H9_ARUDO</name>
<sequence>MTQPFLGQRL</sequence>
<accession>A0A0A9B3H9</accession>
<protein>
    <submittedName>
        <fullName evidence="1">Uncharacterized protein</fullName>
    </submittedName>
</protein>
<proteinExistence type="predicted"/>
<evidence type="ECO:0000313" key="1">
    <source>
        <dbReference type="EMBL" id="JAD55715.1"/>
    </source>
</evidence>
<dbReference type="EMBL" id="GBRH01242180">
    <property type="protein sequence ID" value="JAD55715.1"/>
    <property type="molecule type" value="Transcribed_RNA"/>
</dbReference>
<organism evidence="1">
    <name type="scientific">Arundo donax</name>
    <name type="common">Giant reed</name>
    <name type="synonym">Donax arundinaceus</name>
    <dbReference type="NCBI Taxonomy" id="35708"/>
    <lineage>
        <taxon>Eukaryota</taxon>
        <taxon>Viridiplantae</taxon>
        <taxon>Streptophyta</taxon>
        <taxon>Embryophyta</taxon>
        <taxon>Tracheophyta</taxon>
        <taxon>Spermatophyta</taxon>
        <taxon>Magnoliopsida</taxon>
        <taxon>Liliopsida</taxon>
        <taxon>Poales</taxon>
        <taxon>Poaceae</taxon>
        <taxon>PACMAD clade</taxon>
        <taxon>Arundinoideae</taxon>
        <taxon>Arundineae</taxon>
        <taxon>Arundo</taxon>
    </lineage>
</organism>
<reference evidence="1" key="1">
    <citation type="submission" date="2014-09" db="EMBL/GenBank/DDBJ databases">
        <authorList>
            <person name="Magalhaes I.L.F."/>
            <person name="Oliveira U."/>
            <person name="Santos F.R."/>
            <person name="Vidigal T.H.D.A."/>
            <person name="Brescovit A.D."/>
            <person name="Santos A.J."/>
        </authorList>
    </citation>
    <scope>NUCLEOTIDE SEQUENCE</scope>
    <source>
        <tissue evidence="1">Shoot tissue taken approximately 20 cm above the soil surface</tissue>
    </source>
</reference>